<evidence type="ECO:0000259" key="6">
    <source>
        <dbReference type="Pfam" id="PF01266"/>
    </source>
</evidence>
<dbReference type="PATRIC" id="fig|1244869.3.peg.2924"/>
<name>M3A8S1_9PROT</name>
<dbReference type="STRING" id="1244869.H261_14525"/>
<feature type="domain" description="FAD dependent oxidoreductase" evidence="6">
    <location>
        <begin position="16"/>
        <end position="372"/>
    </location>
</feature>
<dbReference type="InterPro" id="IPR006076">
    <property type="entry name" value="FAD-dep_OxRdtase"/>
</dbReference>
<evidence type="ECO:0000256" key="2">
    <source>
        <dbReference type="ARBA" id="ARBA00022630"/>
    </source>
</evidence>
<dbReference type="Pfam" id="PF01266">
    <property type="entry name" value="DAO"/>
    <property type="match status" value="1"/>
</dbReference>
<proteinExistence type="inferred from homology"/>
<gene>
    <name evidence="7" type="ORF">H261_14525</name>
</gene>
<evidence type="ECO:0000313" key="8">
    <source>
        <dbReference type="Proteomes" id="UP000011744"/>
    </source>
</evidence>
<dbReference type="OrthoDB" id="9801699at2"/>
<dbReference type="AlphaFoldDB" id="M3A8S1"/>
<dbReference type="EMBL" id="AONQ01000040">
    <property type="protein sequence ID" value="EME69178.1"/>
    <property type="molecule type" value="Genomic_DNA"/>
</dbReference>
<keyword evidence="8" id="KW-1185">Reference proteome</keyword>
<dbReference type="GO" id="GO:0047545">
    <property type="term" value="F:(S)-2-hydroxyglutarate dehydrogenase activity"/>
    <property type="evidence" value="ECO:0007669"/>
    <property type="project" value="TreeGrafter"/>
</dbReference>
<evidence type="ECO:0000256" key="5">
    <source>
        <dbReference type="ARBA" id="ARBA00037941"/>
    </source>
</evidence>
<evidence type="ECO:0000313" key="7">
    <source>
        <dbReference type="EMBL" id="EME69178.1"/>
    </source>
</evidence>
<dbReference type="Gene3D" id="3.30.9.10">
    <property type="entry name" value="D-Amino Acid Oxidase, subunit A, domain 2"/>
    <property type="match status" value="1"/>
</dbReference>
<comment type="caution">
    <text evidence="7">The sequence shown here is derived from an EMBL/GenBank/DDBJ whole genome shotgun (WGS) entry which is preliminary data.</text>
</comment>
<keyword evidence="2" id="KW-0285">Flavoprotein</keyword>
<evidence type="ECO:0000256" key="4">
    <source>
        <dbReference type="ARBA" id="ARBA00023002"/>
    </source>
</evidence>
<dbReference type="PANTHER" id="PTHR43104">
    <property type="entry name" value="L-2-HYDROXYGLUTARATE DEHYDROGENASE, MITOCHONDRIAL"/>
    <property type="match status" value="1"/>
</dbReference>
<protein>
    <submittedName>
        <fullName evidence="7">Dehydrogenase</fullName>
    </submittedName>
</protein>
<dbReference type="RefSeq" id="WP_008618827.1">
    <property type="nucleotide sequence ID" value="NZ_AONQ01000040.1"/>
</dbReference>
<dbReference type="eggNOG" id="COG0579">
    <property type="taxonomic scope" value="Bacteria"/>
</dbReference>
<sequence length="374" mass="38337">MGKNKVLTEAAAERVDCVVIGAGVVGLAVARALAQAGREVVVLEAEGAIGTGISSRNSEVIHAGMYYPAGSRKARLCVAGNRMLRDYAASRGVPHKVTGKLIVATSEAEAAQLDGILEKGRANGVEGLAPVSAAQAREMEPDLDCVAALLSPATGIIDTHGLMLSLLGEAEGRGAALALKSPVTGGRPTDSGMLLAVGGAEPATLLARRVVLAAGLAAPRLGAALGLANVPPAHLCKGNYFTLSGRTPFSRLIYPVPVAAGLGVHLTLDLGGRARFGPDVEWVTEEDYRVDARRGDSFYAAIRRYWPGLPDGALEPAYAGIRPKITAEGEPAADFLIHGPAETGLPGVAALYGIESPGLTSSLAIAKHVGELLA</sequence>
<accession>M3A8S1</accession>
<dbReference type="Proteomes" id="UP000011744">
    <property type="component" value="Unassembled WGS sequence"/>
</dbReference>
<dbReference type="PANTHER" id="PTHR43104:SF4">
    <property type="entry name" value="L-2-HYDROXYGLUTARATE DEHYDROGENASE, MITOCHONDRIAL"/>
    <property type="match status" value="1"/>
</dbReference>
<dbReference type="Gene3D" id="3.50.50.60">
    <property type="entry name" value="FAD/NAD(P)-binding domain"/>
    <property type="match status" value="1"/>
</dbReference>
<organism evidence="7 8">
    <name type="scientific">Paramagnetospirillum caucaseum</name>
    <dbReference type="NCBI Taxonomy" id="1244869"/>
    <lineage>
        <taxon>Bacteria</taxon>
        <taxon>Pseudomonadati</taxon>
        <taxon>Pseudomonadota</taxon>
        <taxon>Alphaproteobacteria</taxon>
        <taxon>Rhodospirillales</taxon>
        <taxon>Magnetospirillaceae</taxon>
        <taxon>Paramagnetospirillum</taxon>
    </lineage>
</organism>
<comment type="cofactor">
    <cofactor evidence="1">
        <name>FAD</name>
        <dbReference type="ChEBI" id="CHEBI:57692"/>
    </cofactor>
</comment>
<evidence type="ECO:0000256" key="1">
    <source>
        <dbReference type="ARBA" id="ARBA00001974"/>
    </source>
</evidence>
<keyword evidence="4" id="KW-0560">Oxidoreductase</keyword>
<dbReference type="SUPFAM" id="SSF51905">
    <property type="entry name" value="FAD/NAD(P)-binding domain"/>
    <property type="match status" value="1"/>
</dbReference>
<dbReference type="InterPro" id="IPR036188">
    <property type="entry name" value="FAD/NAD-bd_sf"/>
</dbReference>
<evidence type="ECO:0000256" key="3">
    <source>
        <dbReference type="ARBA" id="ARBA00022827"/>
    </source>
</evidence>
<comment type="similarity">
    <text evidence="5">Belongs to the L2HGDH family.</text>
</comment>
<keyword evidence="3" id="KW-0274">FAD</keyword>
<reference evidence="7 8" key="1">
    <citation type="journal article" date="2014" name="Genome Announc.">
        <title>Draft Genome Sequence of Magnetospirillum sp. Strain SO-1, a Freshwater Magnetotactic Bacterium Isolated from the Ol'khovka River, Russia.</title>
        <authorList>
            <person name="Grouzdev D.S."/>
            <person name="Dziuba M.V."/>
            <person name="Sukhacheva M.S."/>
            <person name="Mardanov A.V."/>
            <person name="Beletskiy A.V."/>
            <person name="Kuznetsov B.B."/>
            <person name="Skryabin K.G."/>
        </authorList>
    </citation>
    <scope>NUCLEOTIDE SEQUENCE [LARGE SCALE GENOMIC DNA]</scope>
    <source>
        <strain evidence="7 8">SO-1</strain>
    </source>
</reference>